<comment type="similarity">
    <text evidence="1">Belongs to the PP1 inhibitor family.</text>
</comment>
<dbReference type="EMBL" id="JBBPFD010000021">
    <property type="protein sequence ID" value="KAK7881970.1"/>
    <property type="molecule type" value="Genomic_DNA"/>
</dbReference>
<feature type="compositionally biased region" description="Basic and acidic residues" evidence="4">
    <location>
        <begin position="1"/>
        <end position="10"/>
    </location>
</feature>
<dbReference type="InterPro" id="IPR036658">
    <property type="entry name" value="CPI-17_sf"/>
</dbReference>
<dbReference type="GO" id="GO:0004865">
    <property type="term" value="F:protein serine/threonine phosphatase inhibitor activity"/>
    <property type="evidence" value="ECO:0007669"/>
    <property type="project" value="TreeGrafter"/>
</dbReference>
<dbReference type="Proteomes" id="UP001460270">
    <property type="component" value="Unassembled WGS sequence"/>
</dbReference>
<evidence type="ECO:0000256" key="2">
    <source>
        <dbReference type="ARBA" id="ARBA00022553"/>
    </source>
</evidence>
<protein>
    <submittedName>
        <fullName evidence="5">Uncharacterized protein</fullName>
    </submittedName>
</protein>
<proteinExistence type="inferred from homology"/>
<feature type="compositionally biased region" description="Polar residues" evidence="4">
    <location>
        <begin position="110"/>
        <end position="119"/>
    </location>
</feature>
<dbReference type="GO" id="GO:0005737">
    <property type="term" value="C:cytoplasm"/>
    <property type="evidence" value="ECO:0007669"/>
    <property type="project" value="InterPro"/>
</dbReference>
<dbReference type="Pfam" id="PF05361">
    <property type="entry name" value="PP1_inhibitor"/>
    <property type="match status" value="1"/>
</dbReference>
<evidence type="ECO:0000313" key="6">
    <source>
        <dbReference type="Proteomes" id="UP001460270"/>
    </source>
</evidence>
<feature type="region of interest" description="Disordered" evidence="4">
    <location>
        <begin position="1"/>
        <end position="32"/>
    </location>
</feature>
<keyword evidence="2" id="KW-0597">Phosphoprotein</keyword>
<name>A0AAW0MPF1_9GOBI</name>
<evidence type="ECO:0000256" key="4">
    <source>
        <dbReference type="SAM" id="MobiDB-lite"/>
    </source>
</evidence>
<accession>A0AAW0MPF1</accession>
<feature type="region of interest" description="Disordered" evidence="4">
    <location>
        <begin position="82"/>
        <end position="133"/>
    </location>
</feature>
<dbReference type="AlphaFoldDB" id="A0AAW0MPF1"/>
<dbReference type="InterPro" id="IPR008025">
    <property type="entry name" value="CPI-17"/>
</dbReference>
<reference evidence="6" key="1">
    <citation type="submission" date="2024-04" db="EMBL/GenBank/DDBJ databases">
        <title>Salinicola lusitanus LLJ914,a marine bacterium isolated from the Okinawa Trough.</title>
        <authorList>
            <person name="Li J."/>
        </authorList>
    </citation>
    <scope>NUCLEOTIDE SEQUENCE [LARGE SCALE GENOMIC DNA]</scope>
</reference>
<evidence type="ECO:0000256" key="3">
    <source>
        <dbReference type="ARBA" id="ARBA00023272"/>
    </source>
</evidence>
<organism evidence="5 6">
    <name type="scientific">Mugilogobius chulae</name>
    <name type="common">yellowstripe goby</name>
    <dbReference type="NCBI Taxonomy" id="88201"/>
    <lineage>
        <taxon>Eukaryota</taxon>
        <taxon>Metazoa</taxon>
        <taxon>Chordata</taxon>
        <taxon>Craniata</taxon>
        <taxon>Vertebrata</taxon>
        <taxon>Euteleostomi</taxon>
        <taxon>Actinopterygii</taxon>
        <taxon>Neopterygii</taxon>
        <taxon>Teleostei</taxon>
        <taxon>Neoteleostei</taxon>
        <taxon>Acanthomorphata</taxon>
        <taxon>Gobiaria</taxon>
        <taxon>Gobiiformes</taxon>
        <taxon>Gobioidei</taxon>
        <taxon>Gobiidae</taxon>
        <taxon>Gobionellinae</taxon>
        <taxon>Mugilogobius</taxon>
    </lineage>
</organism>
<gene>
    <name evidence="5" type="ORF">WMY93_028144</name>
</gene>
<dbReference type="PANTHER" id="PTHR16188">
    <property type="entry name" value="PROTEIN PHOSPHATASE 1 INHIBITOR POTENTIATED BY PROTEIN KINASE C"/>
    <property type="match status" value="1"/>
</dbReference>
<keyword evidence="6" id="KW-1185">Reference proteome</keyword>
<sequence length="133" mass="15427">MAAQRVDRRVGRPCARPSSPAHSAQRRQARVTVKYDRRELQRRLDTEQWLEHALHELYRGQEQDKPEELNIDELLRLQTEQQKTLQTQRDSAGVQSQHRDVYSGAATEASRFTDSGRSSQQRHRSATTAHLLL</sequence>
<dbReference type="SUPFAM" id="SSF81790">
    <property type="entry name" value="Myosin phosphatase inhibitor 17kDa protein, CPI-17"/>
    <property type="match status" value="1"/>
</dbReference>
<evidence type="ECO:0000313" key="5">
    <source>
        <dbReference type="EMBL" id="KAK7881970.1"/>
    </source>
</evidence>
<evidence type="ECO:0000256" key="1">
    <source>
        <dbReference type="ARBA" id="ARBA00005483"/>
    </source>
</evidence>
<dbReference type="PANTHER" id="PTHR16188:SF4">
    <property type="entry name" value="PROTEIN PHOSPHATASE 1 REGULATORY SUBUNIT 14A"/>
    <property type="match status" value="1"/>
</dbReference>
<keyword evidence="3" id="KW-0650">Protein phosphatase inhibitor</keyword>
<dbReference type="Gene3D" id="1.10.150.220">
    <property type="entry name" value="CPI-17"/>
    <property type="match status" value="1"/>
</dbReference>
<comment type="caution">
    <text evidence="5">The sequence shown here is derived from an EMBL/GenBank/DDBJ whole genome shotgun (WGS) entry which is preliminary data.</text>
</comment>